<gene>
    <name evidence="3" type="ORF">AB447_207950</name>
    <name evidence="4" type="ORF">P8828_00635</name>
</gene>
<evidence type="ECO:0000313" key="4">
    <source>
        <dbReference type="EMBL" id="MEC0483366.1"/>
    </source>
</evidence>
<dbReference type="InterPro" id="IPR010572">
    <property type="entry name" value="Tail_dom"/>
</dbReference>
<dbReference type="Proteomes" id="UP000036168">
    <property type="component" value="Unassembled WGS sequence"/>
</dbReference>
<organism evidence="3 5">
    <name type="scientific">Bacillus glycinifermentans</name>
    <dbReference type="NCBI Taxonomy" id="1664069"/>
    <lineage>
        <taxon>Bacteria</taxon>
        <taxon>Bacillati</taxon>
        <taxon>Bacillota</taxon>
        <taxon>Bacilli</taxon>
        <taxon>Bacillales</taxon>
        <taxon>Bacillaceae</taxon>
        <taxon>Bacillus</taxon>
    </lineage>
</organism>
<name>A0A0T6BIS1_9BACI</name>
<dbReference type="Proteomes" id="UP001341297">
    <property type="component" value="Unassembled WGS sequence"/>
</dbReference>
<feature type="domain" description="Tail spike" evidence="1">
    <location>
        <begin position="87"/>
        <end position="331"/>
    </location>
</feature>
<feature type="domain" description="Prophage endopeptidase tail N-terminal" evidence="2">
    <location>
        <begin position="5"/>
        <end position="76"/>
    </location>
</feature>
<dbReference type="NCBIfam" id="TIGR01665">
    <property type="entry name" value="put_anti_recept"/>
    <property type="match status" value="1"/>
</dbReference>
<evidence type="ECO:0000313" key="3">
    <source>
        <dbReference type="EMBL" id="KRT88323.1"/>
    </source>
</evidence>
<comment type="caution">
    <text evidence="3">The sequence shown here is derived from an EMBL/GenBank/DDBJ whole genome shotgun (WGS) entry which is preliminary data.</text>
</comment>
<keyword evidence="6" id="KW-1185">Reference proteome</keyword>
<evidence type="ECO:0000259" key="1">
    <source>
        <dbReference type="Pfam" id="PF06605"/>
    </source>
</evidence>
<dbReference type="EMBL" id="LECW02000067">
    <property type="protein sequence ID" value="KRT88323.1"/>
    <property type="molecule type" value="Genomic_DNA"/>
</dbReference>
<reference evidence="4 6" key="3">
    <citation type="submission" date="2023-03" db="EMBL/GenBank/DDBJ databases">
        <title>Agriculturally important microbes genome sequencing.</title>
        <authorList>
            <person name="Dunlap C."/>
        </authorList>
    </citation>
    <scope>NUCLEOTIDE SEQUENCE [LARGE SCALE GENOMIC DNA]</scope>
    <source>
        <strain evidence="4 6">CBP-3203</strain>
    </source>
</reference>
<accession>A0A0T6BIS1</accession>
<dbReference type="OrthoDB" id="2311165at2"/>
<dbReference type="Pfam" id="PF06605">
    <property type="entry name" value="Prophage_tail"/>
    <property type="match status" value="1"/>
</dbReference>
<dbReference type="Gene3D" id="6.20.110.10">
    <property type="match status" value="1"/>
</dbReference>
<proteinExistence type="predicted"/>
<evidence type="ECO:0000313" key="6">
    <source>
        <dbReference type="Proteomes" id="UP001341297"/>
    </source>
</evidence>
<protein>
    <submittedName>
        <fullName evidence="3">Endopeptidase</fullName>
    </submittedName>
    <submittedName>
        <fullName evidence="4">Phage tail protein</fullName>
    </submittedName>
</protein>
<dbReference type="InterPro" id="IPR007119">
    <property type="entry name" value="Phage_tail_spike_N"/>
</dbReference>
<dbReference type="EMBL" id="JARRTL010000003">
    <property type="protein sequence ID" value="MEC0483366.1"/>
    <property type="molecule type" value="Genomic_DNA"/>
</dbReference>
<dbReference type="RefSeq" id="WP_048355727.1">
    <property type="nucleotide sequence ID" value="NZ_JARRTL010000003.1"/>
</dbReference>
<dbReference type="InterPro" id="IPR044051">
    <property type="entry name" value="Prophage_tail_N"/>
</dbReference>
<evidence type="ECO:0000313" key="5">
    <source>
        <dbReference type="Proteomes" id="UP000036168"/>
    </source>
</evidence>
<reference evidence="3 5" key="1">
    <citation type="journal article" date="2015" name="Int. J. Syst. Evol. Microbiol.">
        <title>Bacillus glycinifermentans sp. nov., isolated from fermented soybean paste.</title>
        <authorList>
            <person name="Kim S.J."/>
            <person name="Dunlap C.A."/>
            <person name="Kwon S.W."/>
            <person name="Rooney A.P."/>
        </authorList>
    </citation>
    <scope>NUCLEOTIDE SEQUENCE [LARGE SCALE GENOMIC DNA]</scope>
    <source>
        <strain evidence="3 5">GO-13</strain>
    </source>
</reference>
<dbReference type="Gene3D" id="3.55.50.40">
    <property type="match status" value="1"/>
</dbReference>
<sequence length="458" mass="51008">MKPLYVRSILGQEEALTKYDVTRKSAISSQNTEKYIDVTVVKHESNTHSYPLIQPENVLIYDGEEYIIRPFTASLNSVKVKGIHRMFVDLNDVYIYDSNDKEKDYTIEDALGIALRGTGYKFEVDKAGLPSTVKLSNFGDKFSLELLKTVASEFGAEFTCVGKTIYLAKQIARNTDNQIRYKFNAASPTKEIDTSDLKTYIKGFGKKDDKTNTYAVTAEYTSPLASVYGIRHAAPIRDDKYTEKNKDQLIAQMKKELHDKIEISISLTYVELSEMGVQDIRLGDYVWCILDPFDIDVHIRVVEVEDYSDPMKSPKFTFGSIVRKSTNIVADFKKTQKTISKIVDTQTGKIRESSIKIGSNTQFDPGYDPTLLNIPQYGLASASSDGLMSSGDFVKLANILVGPDGKVIVDLASESTNGLMSSADFIKLKRIIMPATGDVDMQSILDRLAALEAKVGGQ</sequence>
<evidence type="ECO:0000259" key="2">
    <source>
        <dbReference type="Pfam" id="PF18994"/>
    </source>
</evidence>
<reference evidence="3" key="2">
    <citation type="submission" date="2015-10" db="EMBL/GenBank/DDBJ databases">
        <authorList>
            <person name="Gilbert D.G."/>
        </authorList>
    </citation>
    <scope>NUCLEOTIDE SEQUENCE</scope>
    <source>
        <strain evidence="3">GO-13</strain>
    </source>
</reference>
<dbReference type="Pfam" id="PF18994">
    <property type="entry name" value="Prophage_tailD1"/>
    <property type="match status" value="1"/>
</dbReference>
<dbReference type="AlphaFoldDB" id="A0A0T6BIS1"/>